<dbReference type="Gene3D" id="3.40.630.30">
    <property type="match status" value="1"/>
</dbReference>
<accession>A0AA46AHN3</accession>
<name>A0AA46AHN3_9CLOT</name>
<dbReference type="Pfam" id="PF00583">
    <property type="entry name" value="Acetyltransf_1"/>
    <property type="match status" value="1"/>
</dbReference>
<protein>
    <submittedName>
        <fullName evidence="2">Acetyltransferase (GNAT) family protein</fullName>
    </submittedName>
</protein>
<dbReference type="InterPro" id="IPR000182">
    <property type="entry name" value="GNAT_dom"/>
</dbReference>
<comment type="caution">
    <text evidence="2">The sequence shown here is derived from an EMBL/GenBank/DDBJ whole genome shotgun (WGS) entry which is preliminary data.</text>
</comment>
<dbReference type="Proteomes" id="UP001158066">
    <property type="component" value="Unassembled WGS sequence"/>
</dbReference>
<dbReference type="SUPFAM" id="SSF55729">
    <property type="entry name" value="Acyl-CoA N-acyltransferases (Nat)"/>
    <property type="match status" value="1"/>
</dbReference>
<dbReference type="AlphaFoldDB" id="A0AA46AHN3"/>
<dbReference type="InterPro" id="IPR016181">
    <property type="entry name" value="Acyl_CoA_acyltransferase"/>
</dbReference>
<dbReference type="PROSITE" id="PS51186">
    <property type="entry name" value="GNAT"/>
    <property type="match status" value="1"/>
</dbReference>
<dbReference type="CDD" id="cd04301">
    <property type="entry name" value="NAT_SF"/>
    <property type="match status" value="1"/>
</dbReference>
<sequence>MKEPVVYLSGGKELLDQVKPLWEKLNVHHRQHATHFADQFDRLTFDVRKQKFLSDEAMKVRVDLVKVKKESEYVGYCVSTITDENMGEIDSLYVEPEYRQYGIGDRLMRLSMSWFNEHRVDHCIIGVAEGNERLFDFYERYGFYPRKTILEQKRRD</sequence>
<evidence type="ECO:0000259" key="1">
    <source>
        <dbReference type="PROSITE" id="PS51186"/>
    </source>
</evidence>
<feature type="domain" description="N-acetyltransferase" evidence="1">
    <location>
        <begin position="5"/>
        <end position="156"/>
    </location>
</feature>
<keyword evidence="3" id="KW-1185">Reference proteome</keyword>
<proteinExistence type="predicted"/>
<gene>
    <name evidence="2" type="ORF">SAMN06296020_101408</name>
</gene>
<evidence type="ECO:0000313" key="3">
    <source>
        <dbReference type="Proteomes" id="UP001158066"/>
    </source>
</evidence>
<organism evidence="2 3">
    <name type="scientific">Anoxynatronum buryatiense</name>
    <dbReference type="NCBI Taxonomy" id="489973"/>
    <lineage>
        <taxon>Bacteria</taxon>
        <taxon>Bacillati</taxon>
        <taxon>Bacillota</taxon>
        <taxon>Clostridia</taxon>
        <taxon>Eubacteriales</taxon>
        <taxon>Clostridiaceae</taxon>
        <taxon>Anoxynatronum</taxon>
    </lineage>
</organism>
<dbReference type="EMBL" id="FXUF01000001">
    <property type="protein sequence ID" value="SMP40627.1"/>
    <property type="molecule type" value="Genomic_DNA"/>
</dbReference>
<dbReference type="RefSeq" id="WP_283407753.1">
    <property type="nucleotide sequence ID" value="NZ_FXUF01000001.1"/>
</dbReference>
<reference evidence="2" key="1">
    <citation type="submission" date="2017-05" db="EMBL/GenBank/DDBJ databases">
        <authorList>
            <person name="Varghese N."/>
            <person name="Submissions S."/>
        </authorList>
    </citation>
    <scope>NUCLEOTIDE SEQUENCE</scope>
    <source>
        <strain evidence="2">Su22</strain>
    </source>
</reference>
<evidence type="ECO:0000313" key="2">
    <source>
        <dbReference type="EMBL" id="SMP40627.1"/>
    </source>
</evidence>
<dbReference type="PANTHER" id="PTHR43617">
    <property type="entry name" value="L-AMINO ACID N-ACETYLTRANSFERASE"/>
    <property type="match status" value="1"/>
</dbReference>
<dbReference type="InterPro" id="IPR050276">
    <property type="entry name" value="MshD_Acetyltransferase"/>
</dbReference>
<dbReference type="GO" id="GO:0016747">
    <property type="term" value="F:acyltransferase activity, transferring groups other than amino-acyl groups"/>
    <property type="evidence" value="ECO:0007669"/>
    <property type="project" value="InterPro"/>
</dbReference>